<gene>
    <name evidence="1" type="ORF">HMPREF1318_2416</name>
</gene>
<dbReference type="EMBL" id="AKFT01000068">
    <property type="protein sequence ID" value="EJF46288.1"/>
    <property type="molecule type" value="Genomic_DNA"/>
</dbReference>
<protein>
    <submittedName>
        <fullName evidence="1">Uncharacterized protein</fullName>
    </submittedName>
</protein>
<comment type="caution">
    <text evidence="1">The sequence shown here is derived from an EMBL/GenBank/DDBJ whole genome shotgun (WGS) entry which is preliminary data.</text>
</comment>
<evidence type="ECO:0000313" key="1">
    <source>
        <dbReference type="EMBL" id="EJF46288.1"/>
    </source>
</evidence>
<dbReference type="AlphaFoldDB" id="J1HL56"/>
<name>J1HL56_9ACTO</name>
<accession>J1HL56</accession>
<dbReference type="Proteomes" id="UP000002941">
    <property type="component" value="Unassembled WGS sequence"/>
</dbReference>
<keyword evidence="2" id="KW-1185">Reference proteome</keyword>
<sequence length="42" mass="4526">MGGPSLGAELDRSRRGVRPISVRKWTDFGADWRAGLGVCAHS</sequence>
<evidence type="ECO:0000313" key="2">
    <source>
        <dbReference type="Proteomes" id="UP000002941"/>
    </source>
</evidence>
<proteinExistence type="predicted"/>
<organism evidence="1 2">
    <name type="scientific">Actinomyces massiliensis F0489</name>
    <dbReference type="NCBI Taxonomy" id="1125718"/>
    <lineage>
        <taxon>Bacteria</taxon>
        <taxon>Bacillati</taxon>
        <taxon>Actinomycetota</taxon>
        <taxon>Actinomycetes</taxon>
        <taxon>Actinomycetales</taxon>
        <taxon>Actinomycetaceae</taxon>
        <taxon>Actinomyces</taxon>
    </lineage>
</organism>
<reference evidence="1 2" key="1">
    <citation type="submission" date="2012-05" db="EMBL/GenBank/DDBJ databases">
        <authorList>
            <person name="Harkins D.M."/>
            <person name="Madupu R."/>
            <person name="Durkin A.S."/>
            <person name="Torralba M."/>
            <person name="Methe B."/>
            <person name="Sutton G.G."/>
            <person name="Nelson K.E."/>
        </authorList>
    </citation>
    <scope>NUCLEOTIDE SEQUENCE [LARGE SCALE GENOMIC DNA]</scope>
    <source>
        <strain evidence="1 2">F0489</strain>
    </source>
</reference>